<keyword evidence="1" id="KW-0732">Signal</keyword>
<proteinExistence type="predicted"/>
<reference evidence="2 3" key="2">
    <citation type="submission" date="2016-08" db="EMBL/GenBank/DDBJ databases">
        <title>Pervasive Adenine N6-methylation of Active Genes in Fungi.</title>
        <authorList>
            <consortium name="DOE Joint Genome Institute"/>
            <person name="Mondo S.J."/>
            <person name="Dannebaum R.O."/>
            <person name="Kuo R.C."/>
            <person name="Labutti K."/>
            <person name="Haridas S."/>
            <person name="Kuo A."/>
            <person name="Salamov A."/>
            <person name="Ahrendt S.R."/>
            <person name="Lipzen A."/>
            <person name="Sullivan W."/>
            <person name="Andreopoulos W.B."/>
            <person name="Clum A."/>
            <person name="Lindquist E."/>
            <person name="Daum C."/>
            <person name="Ramamoorthy G.K."/>
            <person name="Gryganskyi A."/>
            <person name="Culley D."/>
            <person name="Magnuson J.K."/>
            <person name="James T.Y."/>
            <person name="O'Malley M.A."/>
            <person name="Stajich J.E."/>
            <person name="Spatafora J.W."/>
            <person name="Visel A."/>
            <person name="Grigoriev I.V."/>
        </authorList>
    </citation>
    <scope>NUCLEOTIDE SEQUENCE [LARGE SCALE GENOMIC DNA]</scope>
    <source>
        <strain evidence="2 3">S4</strain>
    </source>
</reference>
<evidence type="ECO:0000313" key="2">
    <source>
        <dbReference type="EMBL" id="ORX53470.1"/>
    </source>
</evidence>
<sequence>MNFKTIFSVAILALVASVNAAPHRRSLEDQIATIKKECRSDNEGKAIFKMTDDDLVYACLRGYDSNKKFNVVTPNNSACFYFDEKVFCIDDDHSNIEECSKSHVKYNYEICGRYVLNLTRFNGPNHLYARLRNYPDKSKIELNPRLDAEECKENGGIQLKYQNVFQYICVLPDSGKEDLSNKIILTVDEKPYYVYTDNTNIDLCIETSQNYNKEQCLFLINLIGKTDNINVKTIN</sequence>
<protein>
    <submittedName>
        <fullName evidence="2">Uncharacterized protein</fullName>
    </submittedName>
</protein>
<comment type="caution">
    <text evidence="2">The sequence shown here is derived from an EMBL/GenBank/DDBJ whole genome shotgun (WGS) entry which is preliminary data.</text>
</comment>
<evidence type="ECO:0000256" key="1">
    <source>
        <dbReference type="SAM" id="SignalP"/>
    </source>
</evidence>
<evidence type="ECO:0000313" key="3">
    <source>
        <dbReference type="Proteomes" id="UP000193944"/>
    </source>
</evidence>
<dbReference type="Proteomes" id="UP000193944">
    <property type="component" value="Unassembled WGS sequence"/>
</dbReference>
<reference evidence="2 3" key="1">
    <citation type="submission" date="2016-08" db="EMBL/GenBank/DDBJ databases">
        <title>A Parts List for Fungal Cellulosomes Revealed by Comparative Genomics.</title>
        <authorList>
            <consortium name="DOE Joint Genome Institute"/>
            <person name="Haitjema C.H."/>
            <person name="Gilmore S.P."/>
            <person name="Henske J.K."/>
            <person name="Solomon K.V."/>
            <person name="De Groot R."/>
            <person name="Kuo A."/>
            <person name="Mondo S.J."/>
            <person name="Salamov A.A."/>
            <person name="Labutti K."/>
            <person name="Zhao Z."/>
            <person name="Chiniquy J."/>
            <person name="Barry K."/>
            <person name="Brewer H.M."/>
            <person name="Purvine S.O."/>
            <person name="Wright A.T."/>
            <person name="Boxma B."/>
            <person name="Van Alen T."/>
            <person name="Hackstein J.H."/>
            <person name="Baker S.E."/>
            <person name="Grigoriev I.V."/>
            <person name="O'Malley M.A."/>
        </authorList>
    </citation>
    <scope>NUCLEOTIDE SEQUENCE [LARGE SCALE GENOMIC DNA]</scope>
    <source>
        <strain evidence="2 3">S4</strain>
    </source>
</reference>
<keyword evidence="3" id="KW-1185">Reference proteome</keyword>
<organism evidence="2 3">
    <name type="scientific">Anaeromyces robustus</name>
    <dbReference type="NCBI Taxonomy" id="1754192"/>
    <lineage>
        <taxon>Eukaryota</taxon>
        <taxon>Fungi</taxon>
        <taxon>Fungi incertae sedis</taxon>
        <taxon>Chytridiomycota</taxon>
        <taxon>Chytridiomycota incertae sedis</taxon>
        <taxon>Neocallimastigomycetes</taxon>
        <taxon>Neocallimastigales</taxon>
        <taxon>Neocallimastigaceae</taxon>
        <taxon>Anaeromyces</taxon>
    </lineage>
</organism>
<name>A0A1Y1VDK1_9FUNG</name>
<dbReference type="OrthoDB" id="2116920at2759"/>
<gene>
    <name evidence="2" type="ORF">BCR32DRAFT_308234</name>
</gene>
<feature type="signal peptide" evidence="1">
    <location>
        <begin position="1"/>
        <end position="20"/>
    </location>
</feature>
<dbReference type="AlphaFoldDB" id="A0A1Y1VDK1"/>
<accession>A0A1Y1VDK1</accession>
<dbReference type="EMBL" id="MCFG01000721">
    <property type="protein sequence ID" value="ORX53470.1"/>
    <property type="molecule type" value="Genomic_DNA"/>
</dbReference>
<feature type="chain" id="PRO_5012688695" evidence="1">
    <location>
        <begin position="21"/>
        <end position="235"/>
    </location>
</feature>